<keyword evidence="5" id="KW-0862">Zinc</keyword>
<dbReference type="InterPro" id="IPR013087">
    <property type="entry name" value="Znf_C2H2_type"/>
</dbReference>
<accession>A0A0L0BSW0</accession>
<feature type="region of interest" description="Disordered" evidence="8">
    <location>
        <begin position="107"/>
        <end position="154"/>
    </location>
</feature>
<evidence type="ECO:0000256" key="5">
    <source>
        <dbReference type="ARBA" id="ARBA00022833"/>
    </source>
</evidence>
<dbReference type="GO" id="GO:0008270">
    <property type="term" value="F:zinc ion binding"/>
    <property type="evidence" value="ECO:0007669"/>
    <property type="project" value="UniProtKB-KW"/>
</dbReference>
<keyword evidence="11" id="KW-1185">Reference proteome</keyword>
<name>A0A0L0BSW0_LUCCU</name>
<evidence type="ECO:0000259" key="9">
    <source>
        <dbReference type="PROSITE" id="PS50157"/>
    </source>
</evidence>
<sequence>MTNIYLPEKNFGAVTTMDINIKIEANNIEDEYVESNIMLNKIKEEESELIIESDIQWLPIKLEDEQNNYYEEYCQEFGENTNSYDYIKNEPGNEQYAIEYLDENEHYDDDNEGEKDQENERDDFYDPLEDVGEDSDSDNEDEEIDESDNEGNIDTEYNLQLELFAEDMDKKDNVLEDNGSKTNILFPLKYWLFKTYVHHTCPECNEQIATYKDLRVHIELKHEEAIKEAQKDYNMNKQVGTCKKCQQEYHNDFIMYKHSLRHRKNADELTEKKCKICSYIITKRIKMHFVELHPEVVDEFNKSGYAKKCLKCPICHNTYANNKYKKFWHHFMFKHPQENQEKFRYNCHLCSHKRFSDEELYMQHLMLQHELNSWNVLNFRRIFEDKEYLACLKCHRVYDKNDTLTFLKHYLEHESSSYWSCKFCGKKSCYGHNGHLCPKMMQYYGRRYKVARESNSGKKIIKNLEEFEEYIAHVCPFCKEEFNKLHKWQQHLRSIHAIDTLKGLEMKVVATADNDKLRCVICHTMVANNPVQLHAHRFQHLPFKPYKCRHCKQTLATFKVAVNHVVKRCNDDEDREYIKQVLKPNIIDPAEVEIQCSFCNCQKFVDAKEAFTHFQDKHNNFEEFFSQDSEADNLMSCIVCQKKFLKNDAHERLKHVYTHFDQKIFKCPLCSLSYFKHSTCIGHMKKVHYFKPLNLVRSLKEKAELCLNKEDIVNEYQSTAGAAPQLAKPNLNSHVLNEFAEFINFACPECNEGISNQKDWHTHITTQHDFFDESNVSFKDSNGSLKCLTCKLNLPTVLTQRLKHKLTHMPYRSFICNLCYARCNSLGVLYGHFRRKHFAQGTFKCCICPDVLATSHQRTEHLKQTHPPNEWPDHICLICYKILRSKSSLNKHMEIHNAERVRYTCDICGSKLIGRKDFKNHVDRHEERGEFKKKDCDDNDIPSQFGCDESNIIIPDIIDDKTDLNSIGESLRNKPDVEELKPDLDIDVGVDLKSTTENVNKRKSLRNSLDAKKKKCDIE</sequence>
<dbReference type="PANTHER" id="PTHR24406">
    <property type="entry name" value="TRANSCRIPTIONAL REPRESSOR CTCFL-RELATED"/>
    <property type="match status" value="1"/>
</dbReference>
<dbReference type="EMBL" id="JRES01001418">
    <property type="protein sequence ID" value="KNC23106.1"/>
    <property type="molecule type" value="Genomic_DNA"/>
</dbReference>
<reference evidence="10 11" key="1">
    <citation type="journal article" date="2015" name="Nat. Commun.">
        <title>Lucilia cuprina genome unlocks parasitic fly biology to underpin future interventions.</title>
        <authorList>
            <person name="Anstead C.A."/>
            <person name="Korhonen P.K."/>
            <person name="Young N.D."/>
            <person name="Hall R.S."/>
            <person name="Jex A.R."/>
            <person name="Murali S.C."/>
            <person name="Hughes D.S."/>
            <person name="Lee S.F."/>
            <person name="Perry T."/>
            <person name="Stroehlein A.J."/>
            <person name="Ansell B.R."/>
            <person name="Breugelmans B."/>
            <person name="Hofmann A."/>
            <person name="Qu J."/>
            <person name="Dugan S."/>
            <person name="Lee S.L."/>
            <person name="Chao H."/>
            <person name="Dinh H."/>
            <person name="Han Y."/>
            <person name="Doddapaneni H.V."/>
            <person name="Worley K.C."/>
            <person name="Muzny D.M."/>
            <person name="Ioannidis P."/>
            <person name="Waterhouse R.M."/>
            <person name="Zdobnov E.M."/>
            <person name="James P.J."/>
            <person name="Bagnall N.H."/>
            <person name="Kotze A.C."/>
            <person name="Gibbs R.A."/>
            <person name="Richards S."/>
            <person name="Batterham P."/>
            <person name="Gasser R.B."/>
        </authorList>
    </citation>
    <scope>NUCLEOTIDE SEQUENCE [LARGE SCALE GENOMIC DNA]</scope>
    <source>
        <strain evidence="10 11">LS</strain>
        <tissue evidence="10">Full body</tissue>
    </source>
</reference>
<keyword evidence="2" id="KW-0479">Metal-binding</keyword>
<keyword evidence="6" id="KW-0539">Nucleus</keyword>
<evidence type="ECO:0000256" key="3">
    <source>
        <dbReference type="ARBA" id="ARBA00022737"/>
    </source>
</evidence>
<keyword evidence="3" id="KW-0677">Repeat</keyword>
<dbReference type="Proteomes" id="UP000037069">
    <property type="component" value="Unassembled WGS sequence"/>
</dbReference>
<evidence type="ECO:0000313" key="10">
    <source>
        <dbReference type="EMBL" id="KNC23106.1"/>
    </source>
</evidence>
<protein>
    <recommendedName>
        <fullName evidence="9">C2H2-type domain-containing protein</fullName>
    </recommendedName>
</protein>
<organism evidence="10 11">
    <name type="scientific">Lucilia cuprina</name>
    <name type="common">Green bottle fly</name>
    <name type="synonym">Australian sheep blowfly</name>
    <dbReference type="NCBI Taxonomy" id="7375"/>
    <lineage>
        <taxon>Eukaryota</taxon>
        <taxon>Metazoa</taxon>
        <taxon>Ecdysozoa</taxon>
        <taxon>Arthropoda</taxon>
        <taxon>Hexapoda</taxon>
        <taxon>Insecta</taxon>
        <taxon>Pterygota</taxon>
        <taxon>Neoptera</taxon>
        <taxon>Endopterygota</taxon>
        <taxon>Diptera</taxon>
        <taxon>Brachycera</taxon>
        <taxon>Muscomorpha</taxon>
        <taxon>Oestroidea</taxon>
        <taxon>Calliphoridae</taxon>
        <taxon>Luciliinae</taxon>
        <taxon>Lucilia</taxon>
    </lineage>
</organism>
<dbReference type="Gene3D" id="3.30.160.60">
    <property type="entry name" value="Classic Zinc Finger"/>
    <property type="match status" value="1"/>
</dbReference>
<dbReference type="AlphaFoldDB" id="A0A0L0BSW0"/>
<evidence type="ECO:0000313" key="11">
    <source>
        <dbReference type="Proteomes" id="UP000037069"/>
    </source>
</evidence>
<proteinExistence type="predicted"/>
<comment type="caution">
    <text evidence="10">The sequence shown here is derived from an EMBL/GenBank/DDBJ whole genome shotgun (WGS) entry which is preliminary data.</text>
</comment>
<dbReference type="InterPro" id="IPR050888">
    <property type="entry name" value="ZnF_C2H2-type_TF"/>
</dbReference>
<dbReference type="SMART" id="SM00355">
    <property type="entry name" value="ZnF_C2H2"/>
    <property type="match status" value="16"/>
</dbReference>
<evidence type="ECO:0000256" key="6">
    <source>
        <dbReference type="ARBA" id="ARBA00023242"/>
    </source>
</evidence>
<feature type="compositionally biased region" description="Basic and acidic residues" evidence="8">
    <location>
        <begin position="114"/>
        <end position="124"/>
    </location>
</feature>
<evidence type="ECO:0000256" key="2">
    <source>
        <dbReference type="ARBA" id="ARBA00022723"/>
    </source>
</evidence>
<dbReference type="InterPro" id="IPR036236">
    <property type="entry name" value="Znf_C2H2_sf"/>
</dbReference>
<dbReference type="SUPFAM" id="SSF57667">
    <property type="entry name" value="beta-beta-alpha zinc fingers"/>
    <property type="match status" value="1"/>
</dbReference>
<evidence type="ECO:0000256" key="8">
    <source>
        <dbReference type="SAM" id="MobiDB-lite"/>
    </source>
</evidence>
<dbReference type="PROSITE" id="PS50157">
    <property type="entry name" value="ZINC_FINGER_C2H2_2"/>
    <property type="match status" value="1"/>
</dbReference>
<dbReference type="OMA" id="LCHMGSK"/>
<evidence type="ECO:0000256" key="1">
    <source>
        <dbReference type="ARBA" id="ARBA00004123"/>
    </source>
</evidence>
<dbReference type="PROSITE" id="PS00028">
    <property type="entry name" value="ZINC_FINGER_C2H2_1"/>
    <property type="match status" value="7"/>
</dbReference>
<dbReference type="GO" id="GO:0005634">
    <property type="term" value="C:nucleus"/>
    <property type="evidence" value="ECO:0007669"/>
    <property type="project" value="UniProtKB-SubCell"/>
</dbReference>
<feature type="compositionally biased region" description="Acidic residues" evidence="8">
    <location>
        <begin position="125"/>
        <end position="153"/>
    </location>
</feature>
<gene>
    <name evidence="10" type="ORF">FF38_07182</name>
</gene>
<feature type="domain" description="C2H2-type" evidence="9">
    <location>
        <begin position="874"/>
        <end position="901"/>
    </location>
</feature>
<keyword evidence="4 7" id="KW-0863">Zinc-finger</keyword>
<evidence type="ECO:0000256" key="4">
    <source>
        <dbReference type="ARBA" id="ARBA00022771"/>
    </source>
</evidence>
<dbReference type="OrthoDB" id="7932682at2759"/>
<evidence type="ECO:0000256" key="7">
    <source>
        <dbReference type="PROSITE-ProRule" id="PRU00042"/>
    </source>
</evidence>
<comment type="subcellular location">
    <subcellularLocation>
        <location evidence="1">Nucleus</location>
    </subcellularLocation>
</comment>